<keyword evidence="4" id="KW-1185">Reference proteome</keyword>
<gene>
    <name evidence="3" type="ORF">Pmani_034243</name>
</gene>
<dbReference type="SUPFAM" id="SSF49764">
    <property type="entry name" value="HSP20-like chaperones"/>
    <property type="match status" value="1"/>
</dbReference>
<dbReference type="GO" id="GO:0005737">
    <property type="term" value="C:cytoplasm"/>
    <property type="evidence" value="ECO:0007669"/>
    <property type="project" value="TreeGrafter"/>
</dbReference>
<dbReference type="AlphaFoldDB" id="A0AAE1NMZ2"/>
<organism evidence="3 4">
    <name type="scientific">Petrolisthes manimaculis</name>
    <dbReference type="NCBI Taxonomy" id="1843537"/>
    <lineage>
        <taxon>Eukaryota</taxon>
        <taxon>Metazoa</taxon>
        <taxon>Ecdysozoa</taxon>
        <taxon>Arthropoda</taxon>
        <taxon>Crustacea</taxon>
        <taxon>Multicrustacea</taxon>
        <taxon>Malacostraca</taxon>
        <taxon>Eumalacostraca</taxon>
        <taxon>Eucarida</taxon>
        <taxon>Decapoda</taxon>
        <taxon>Pleocyemata</taxon>
        <taxon>Anomura</taxon>
        <taxon>Galatheoidea</taxon>
        <taxon>Porcellanidae</taxon>
        <taxon>Petrolisthes</taxon>
    </lineage>
</organism>
<name>A0AAE1NMZ2_9EUCA</name>
<comment type="caution">
    <text evidence="3">The sequence shown here is derived from an EMBL/GenBank/DDBJ whole genome shotgun (WGS) entry which is preliminary data.</text>
</comment>
<feature type="compositionally biased region" description="Basic and acidic residues" evidence="1">
    <location>
        <begin position="71"/>
        <end position="105"/>
    </location>
</feature>
<accession>A0AAE1NMZ2</accession>
<dbReference type="EMBL" id="JAWZYT010004657">
    <property type="protein sequence ID" value="KAK4293040.1"/>
    <property type="molecule type" value="Genomic_DNA"/>
</dbReference>
<dbReference type="InterPro" id="IPR037898">
    <property type="entry name" value="NudC_fam"/>
</dbReference>
<dbReference type="Pfam" id="PF14050">
    <property type="entry name" value="Nudc_N"/>
    <property type="match status" value="1"/>
</dbReference>
<dbReference type="Gene3D" id="2.60.40.790">
    <property type="match status" value="1"/>
</dbReference>
<evidence type="ECO:0000313" key="4">
    <source>
        <dbReference type="Proteomes" id="UP001292094"/>
    </source>
</evidence>
<dbReference type="PANTHER" id="PTHR12356:SF3">
    <property type="entry name" value="NUCLEAR MIGRATION PROTEIN NUDC"/>
    <property type="match status" value="1"/>
</dbReference>
<feature type="domain" description="NudC N-terminal" evidence="2">
    <location>
        <begin position="7"/>
        <end position="57"/>
    </location>
</feature>
<proteinExistence type="predicted"/>
<feature type="region of interest" description="Disordered" evidence="1">
    <location>
        <begin position="71"/>
        <end position="175"/>
    </location>
</feature>
<evidence type="ECO:0000259" key="2">
    <source>
        <dbReference type="Pfam" id="PF14050"/>
    </source>
</evidence>
<dbReference type="InterPro" id="IPR025934">
    <property type="entry name" value="NudC_N_dom"/>
</dbReference>
<dbReference type="Proteomes" id="UP001292094">
    <property type="component" value="Unassembled WGS sequence"/>
</dbReference>
<feature type="compositionally biased region" description="Basic and acidic residues" evidence="1">
    <location>
        <begin position="122"/>
        <end position="136"/>
    </location>
</feature>
<protein>
    <recommendedName>
        <fullName evidence="2">NudC N-terminal domain-containing protein</fullName>
    </recommendedName>
</protein>
<evidence type="ECO:0000256" key="1">
    <source>
        <dbReference type="SAM" id="MobiDB-lite"/>
    </source>
</evidence>
<dbReference type="GO" id="GO:0051082">
    <property type="term" value="F:unfolded protein binding"/>
    <property type="evidence" value="ECO:0007669"/>
    <property type="project" value="TreeGrafter"/>
</dbReference>
<sequence>MENNEEKFDMMLLGLAQKHTGGVIELLDTIFSFLARKTDFYVGAPKETTEQMVMEKFHKYQTLAFKEHEKKKAQYAEMDRRKQERLKKREMEEQKVASEPKIKELTEDEADQLEKNLANGQDAEKTETAAKEQKTEGEEEEEDEKNKGKLKPNAENGCDLENYRWTQSLQEVEVQ</sequence>
<feature type="compositionally biased region" description="Polar residues" evidence="1">
    <location>
        <begin position="164"/>
        <end position="175"/>
    </location>
</feature>
<dbReference type="PANTHER" id="PTHR12356">
    <property type="entry name" value="NUCLEAR MOVEMENT PROTEIN NUDC"/>
    <property type="match status" value="1"/>
</dbReference>
<dbReference type="GO" id="GO:0006457">
    <property type="term" value="P:protein folding"/>
    <property type="evidence" value="ECO:0007669"/>
    <property type="project" value="TreeGrafter"/>
</dbReference>
<reference evidence="3" key="1">
    <citation type="submission" date="2023-11" db="EMBL/GenBank/DDBJ databases">
        <title>Genome assemblies of two species of porcelain crab, Petrolisthes cinctipes and Petrolisthes manimaculis (Anomura: Porcellanidae).</title>
        <authorList>
            <person name="Angst P."/>
        </authorList>
    </citation>
    <scope>NUCLEOTIDE SEQUENCE</scope>
    <source>
        <strain evidence="3">PB745_02</strain>
        <tissue evidence="3">Gill</tissue>
    </source>
</reference>
<dbReference type="InterPro" id="IPR008978">
    <property type="entry name" value="HSP20-like_chaperone"/>
</dbReference>
<evidence type="ECO:0000313" key="3">
    <source>
        <dbReference type="EMBL" id="KAK4293040.1"/>
    </source>
</evidence>